<organism evidence="2 3">
    <name type="scientific">Winogradskyella pacifica</name>
    <dbReference type="NCBI Taxonomy" id="664642"/>
    <lineage>
        <taxon>Bacteria</taxon>
        <taxon>Pseudomonadati</taxon>
        <taxon>Bacteroidota</taxon>
        <taxon>Flavobacteriia</taxon>
        <taxon>Flavobacteriales</taxon>
        <taxon>Flavobacteriaceae</taxon>
        <taxon>Winogradskyella</taxon>
    </lineage>
</organism>
<keyword evidence="1" id="KW-0472">Membrane</keyword>
<keyword evidence="1" id="KW-1133">Transmembrane helix</keyword>
<sequence length="42" mass="4771">MLKQQAATYCNIDNYALKYCVNYTVLFFGTLGLLMISSTKTK</sequence>
<evidence type="ECO:0000313" key="2">
    <source>
        <dbReference type="EMBL" id="REE25625.1"/>
    </source>
</evidence>
<accession>A0A3D9MZ64</accession>
<reference evidence="2 3" key="1">
    <citation type="submission" date="2018-07" db="EMBL/GenBank/DDBJ databases">
        <title>Genomic Encyclopedia of Type Strains, Phase III (KMG-III): the genomes of soil and plant-associated and newly described type strains.</title>
        <authorList>
            <person name="Whitman W."/>
        </authorList>
    </citation>
    <scope>NUCLEOTIDE SEQUENCE [LARGE SCALE GENOMIC DNA]</scope>
    <source>
        <strain evidence="2 3">CECT 7948</strain>
    </source>
</reference>
<keyword evidence="1" id="KW-0812">Transmembrane</keyword>
<evidence type="ECO:0000313" key="3">
    <source>
        <dbReference type="Proteomes" id="UP000256919"/>
    </source>
</evidence>
<gene>
    <name evidence="2" type="ORF">DFQ09_102216</name>
</gene>
<dbReference type="AlphaFoldDB" id="A0A3D9MZ64"/>
<evidence type="ECO:0000256" key="1">
    <source>
        <dbReference type="SAM" id="Phobius"/>
    </source>
</evidence>
<proteinExistence type="predicted"/>
<keyword evidence="3" id="KW-1185">Reference proteome</keyword>
<dbReference type="Proteomes" id="UP000256919">
    <property type="component" value="Unassembled WGS sequence"/>
</dbReference>
<feature type="transmembrane region" description="Helical" evidence="1">
    <location>
        <begin position="16"/>
        <end position="36"/>
    </location>
</feature>
<protein>
    <submittedName>
        <fullName evidence="2">Uncharacterized protein</fullName>
    </submittedName>
</protein>
<name>A0A3D9MZ64_9FLAO</name>
<comment type="caution">
    <text evidence="2">The sequence shown here is derived from an EMBL/GenBank/DDBJ whole genome shotgun (WGS) entry which is preliminary data.</text>
</comment>
<dbReference type="EMBL" id="QREI01000002">
    <property type="protein sequence ID" value="REE25625.1"/>
    <property type="molecule type" value="Genomic_DNA"/>
</dbReference>